<dbReference type="RefSeq" id="WP_024570334.1">
    <property type="nucleotide sequence ID" value="NZ_CP026544.1"/>
</dbReference>
<dbReference type="OrthoDB" id="8967290at2"/>
<reference evidence="3 4" key="1">
    <citation type="submission" date="2019-03" db="EMBL/GenBank/DDBJ databases">
        <title>Comparative insights into the high quality Complete genome sequence of highly metal resistant Cupriavidus metallidurans strain BS1 isolated from a gold-copper mine.</title>
        <authorList>
            <person name="Mazhar H.S."/>
            <person name="Rensing C."/>
        </authorList>
    </citation>
    <scope>NUCLEOTIDE SEQUENCE [LARGE SCALE GENOMIC DNA]</scope>
    <source>
        <strain evidence="3 4">BS1</strain>
    </source>
</reference>
<accession>A0A132HUB4</accession>
<evidence type="ECO:0000313" key="4">
    <source>
        <dbReference type="Proteomes" id="UP000253772"/>
    </source>
</evidence>
<dbReference type="Proteomes" id="UP000253772">
    <property type="component" value="Chromosome c1"/>
</dbReference>
<keyword evidence="2" id="KW-0812">Transmembrane</keyword>
<feature type="compositionally biased region" description="Low complexity" evidence="1">
    <location>
        <begin position="9"/>
        <end position="29"/>
    </location>
</feature>
<proteinExistence type="predicted"/>
<evidence type="ECO:0000313" key="3">
    <source>
        <dbReference type="EMBL" id="QBP11197.1"/>
    </source>
</evidence>
<gene>
    <name evidence="3" type="ORF">DDF84_016260</name>
</gene>
<evidence type="ECO:0000256" key="1">
    <source>
        <dbReference type="SAM" id="MobiDB-lite"/>
    </source>
</evidence>
<dbReference type="AlphaFoldDB" id="A0A132HUB4"/>
<keyword evidence="2" id="KW-0472">Membrane</keyword>
<keyword evidence="2" id="KW-1133">Transmembrane helix</keyword>
<dbReference type="EMBL" id="CP037900">
    <property type="protein sequence ID" value="QBP11197.1"/>
    <property type="molecule type" value="Genomic_DNA"/>
</dbReference>
<feature type="region of interest" description="Disordered" evidence="1">
    <location>
        <begin position="1"/>
        <end position="82"/>
    </location>
</feature>
<feature type="transmembrane region" description="Helical" evidence="2">
    <location>
        <begin position="87"/>
        <end position="104"/>
    </location>
</feature>
<name>A0A132HUB4_9BURK</name>
<protein>
    <submittedName>
        <fullName evidence="3">Uncharacterized protein</fullName>
    </submittedName>
</protein>
<organism evidence="3 4">
    <name type="scientific">Cupriavidus metallidurans</name>
    <dbReference type="NCBI Taxonomy" id="119219"/>
    <lineage>
        <taxon>Bacteria</taxon>
        <taxon>Pseudomonadati</taxon>
        <taxon>Pseudomonadota</taxon>
        <taxon>Betaproteobacteria</taxon>
        <taxon>Burkholderiales</taxon>
        <taxon>Burkholderiaceae</taxon>
        <taxon>Cupriavidus</taxon>
    </lineage>
</organism>
<evidence type="ECO:0000256" key="2">
    <source>
        <dbReference type="SAM" id="Phobius"/>
    </source>
</evidence>
<sequence length="109" mass="11899">MATQRPVGTRSTSSSTSKASTSTSTNTSTQARAPSSQPRRETPQAGDLGADTTIWHTRGLQTNSRMRMPVMQRTPSRQLPPSPIPRLILWAVLIGLALVCFNAVKHMLR</sequence>